<dbReference type="Proteomes" id="UP000615455">
    <property type="component" value="Unassembled WGS sequence"/>
</dbReference>
<evidence type="ECO:0000313" key="4">
    <source>
        <dbReference type="Proteomes" id="UP000615455"/>
    </source>
</evidence>
<evidence type="ECO:0000256" key="1">
    <source>
        <dbReference type="ARBA" id="ARBA00022723"/>
    </source>
</evidence>
<dbReference type="SUPFAM" id="SSF56209">
    <property type="entry name" value="Nitrile hydratase alpha chain"/>
    <property type="match status" value="1"/>
</dbReference>
<reference evidence="4" key="1">
    <citation type="journal article" date="2019" name="Int. J. Syst. Evol. Microbiol.">
        <title>The Global Catalogue of Microorganisms (GCM) 10K type strain sequencing project: providing services to taxonomists for standard genome sequencing and annotation.</title>
        <authorList>
            <consortium name="The Broad Institute Genomics Platform"/>
            <consortium name="The Broad Institute Genome Sequencing Center for Infectious Disease"/>
            <person name="Wu L."/>
            <person name="Ma J."/>
        </authorList>
    </citation>
    <scope>NUCLEOTIDE SEQUENCE [LARGE SCALE GENOMIC DNA]</scope>
    <source>
        <strain evidence="4">CGMCC 1.15043</strain>
    </source>
</reference>
<evidence type="ECO:0000313" key="3">
    <source>
        <dbReference type="EMBL" id="GGA09858.1"/>
    </source>
</evidence>
<gene>
    <name evidence="3" type="ORF">GCM10008018_64200</name>
</gene>
<dbReference type="InterPro" id="IPR004232">
    <property type="entry name" value="CN_Hdrtase_a/SCN_Hdrlase_g"/>
</dbReference>
<sequence length="78" mass="8606">MSTEILTTKIVQKAWEDPSFKEQLLSNPKAALKEAFGIVIPDHVGLKAVEETENEFVLVIPTNPAKMLVTPNGSDAQW</sequence>
<accession>A0ABQ1FH19</accession>
<evidence type="ECO:0000259" key="2">
    <source>
        <dbReference type="Pfam" id="PF02979"/>
    </source>
</evidence>
<comment type="caution">
    <text evidence="3">The sequence shown here is derived from an EMBL/GenBank/DDBJ whole genome shotgun (WGS) entry which is preliminary data.</text>
</comment>
<dbReference type="RefSeq" id="WP_229757933.1">
    <property type="nucleotide sequence ID" value="NZ_BMHE01000059.1"/>
</dbReference>
<protein>
    <recommendedName>
        <fullName evidence="2">Nitrile hydratase alpha/Thiocyanate hydrolase gamma domain-containing protein</fullName>
    </recommendedName>
</protein>
<dbReference type="EMBL" id="BMHE01000059">
    <property type="protein sequence ID" value="GGA09858.1"/>
    <property type="molecule type" value="Genomic_DNA"/>
</dbReference>
<dbReference type="Pfam" id="PF02979">
    <property type="entry name" value="NHase_alpha"/>
    <property type="match status" value="1"/>
</dbReference>
<dbReference type="Gene3D" id="3.90.330.10">
    <property type="entry name" value="Nitrile hydratase alpha /Thiocyanate hydrolase gamma"/>
    <property type="match status" value="1"/>
</dbReference>
<dbReference type="NCBIfam" id="TIGR03793">
    <property type="entry name" value="leader_NHLP"/>
    <property type="match status" value="1"/>
</dbReference>
<dbReference type="InterPro" id="IPR036648">
    <property type="entry name" value="CN_Hdrase_a/SCN_Hdrase_g_sf"/>
</dbReference>
<organism evidence="3 4">
    <name type="scientific">Paenibacillus marchantiophytorum</name>
    <dbReference type="NCBI Taxonomy" id="1619310"/>
    <lineage>
        <taxon>Bacteria</taxon>
        <taxon>Bacillati</taxon>
        <taxon>Bacillota</taxon>
        <taxon>Bacilli</taxon>
        <taxon>Bacillales</taxon>
        <taxon>Paenibacillaceae</taxon>
        <taxon>Paenibacillus</taxon>
    </lineage>
</organism>
<keyword evidence="4" id="KW-1185">Reference proteome</keyword>
<proteinExistence type="predicted"/>
<feature type="domain" description="Nitrile hydratase alpha/Thiocyanate hydrolase gamma" evidence="2">
    <location>
        <begin position="6"/>
        <end position="62"/>
    </location>
</feature>
<name>A0ABQ1FH19_9BACL</name>
<keyword evidence="1" id="KW-0479">Metal-binding</keyword>
<dbReference type="InterPro" id="IPR022513">
    <property type="entry name" value="TOMM_pelo"/>
</dbReference>